<proteinExistence type="predicted"/>
<evidence type="ECO:0000313" key="5">
    <source>
        <dbReference type="Proteomes" id="UP000245771"/>
    </source>
</evidence>
<dbReference type="Pfam" id="PF12825">
    <property type="entry name" value="DUF3818"/>
    <property type="match status" value="1"/>
</dbReference>
<reference evidence="4 5" key="1">
    <citation type="journal article" date="2018" name="Mol. Biol. Evol.">
        <title>Broad Genomic Sampling Reveals a Smut Pathogenic Ancestry of the Fungal Clade Ustilaginomycotina.</title>
        <authorList>
            <person name="Kijpornyongpan T."/>
            <person name="Mondo S.J."/>
            <person name="Barry K."/>
            <person name="Sandor L."/>
            <person name="Lee J."/>
            <person name="Lipzen A."/>
            <person name="Pangilinan J."/>
            <person name="LaButti K."/>
            <person name="Hainaut M."/>
            <person name="Henrissat B."/>
            <person name="Grigoriev I.V."/>
            <person name="Spatafora J.W."/>
            <person name="Aime M.C."/>
        </authorList>
    </citation>
    <scope>NUCLEOTIDE SEQUENCE [LARGE SCALE GENOMIC DNA]</scope>
    <source>
        <strain evidence="4 5">MCA 3882</strain>
    </source>
</reference>
<dbReference type="GO" id="GO:0035091">
    <property type="term" value="F:phosphatidylinositol binding"/>
    <property type="evidence" value="ECO:0007669"/>
    <property type="project" value="TreeGrafter"/>
</dbReference>
<dbReference type="OrthoDB" id="2414662at2759"/>
<dbReference type="InterPro" id="IPR024554">
    <property type="entry name" value="LEC1-like_C"/>
</dbReference>
<dbReference type="InterPro" id="IPR024555">
    <property type="entry name" value="PX-associated"/>
</dbReference>
<evidence type="ECO:0000259" key="3">
    <source>
        <dbReference type="Pfam" id="PF12828"/>
    </source>
</evidence>
<keyword evidence="5" id="KW-1185">Reference proteome</keyword>
<feature type="compositionally biased region" description="Polar residues" evidence="1">
    <location>
        <begin position="765"/>
        <end position="774"/>
    </location>
</feature>
<feature type="domain" description="PX-associated" evidence="3">
    <location>
        <begin position="1"/>
        <end position="157"/>
    </location>
</feature>
<evidence type="ECO:0000256" key="1">
    <source>
        <dbReference type="SAM" id="MobiDB-lite"/>
    </source>
</evidence>
<dbReference type="STRING" id="1280837.A0A316VIW8"/>
<feature type="compositionally biased region" description="Basic and acidic residues" evidence="1">
    <location>
        <begin position="184"/>
        <end position="203"/>
    </location>
</feature>
<feature type="compositionally biased region" description="Low complexity" evidence="1">
    <location>
        <begin position="747"/>
        <end position="758"/>
    </location>
</feature>
<accession>A0A316VIW8</accession>
<feature type="domain" description="PX" evidence="2">
    <location>
        <begin position="290"/>
        <end position="542"/>
    </location>
</feature>
<sequence length="785" mass="88835">LTPVQRHYLLKALVSIQMQMEWSELEKLGALTQYGYPFTANRPKLKRVKDKSLQLEGEFAKGEFAEAADDPYADIDEDEARRQEGLMEPLILRHMFHVHLHTFPGLDRAPEKYWQKRIQPFFDEMAARNFSSSIERSETSARHFYTLAMTRYLGGFFARGVGVRGEGELKGPGKGEPGTGTWRKSKEWGKGTVKRGLDKPARPDGKLMERIDNLFDGAEGEVWRRAHKETTRVKKDWRAFKEFNIERETGIEETMAFLDVGNLRNLPPQYRNAEEYARHHAAYIFHTLFSLVQRIFVSVIGGQASSINKEYVQPLKREIADTELTTKLEDYVKRGNRPERKAIASRALRTGQDVLATILIYATGPQLSQSKKNEVLDLHDSFASSPYRGQLGAAYPDSTPIAKSGEKPKIENWTNDRDEQKDAKKYAMLKLYLRELLHRRDREQACQMASGSLLPQIIKESLDTVFYGPIKSIAEHSDLSARLGDLQNFFDDIIKTKKNSQNTLPDWIALTARHENSLYFLFHECAAIIGPFSHWLQGGSDFMALSTTDPNHPANRKAKNVEVNLEALLQDDTLTEEDVRGIVKEADQLAEYVKWQKVWYELEMRKNFLLGTGAAIPQSGLCADDLPSKSMRDRIEDVDGLLLELLQEERVQAEDGTVKTDVRGTEMQDFPWAWFDAVDPLHQHLQGTDPSAISYEPKTASAQIPSFKHTRKALDAFQFALLEKLPAWREGDAKGVPATPAALRKPQSSSASIQTAAAKTPSVAGGQTQKSTSKSRFKIPFMGKN</sequence>
<dbReference type="EMBL" id="KZ819602">
    <property type="protein sequence ID" value="PWN37552.1"/>
    <property type="molecule type" value="Genomic_DNA"/>
</dbReference>
<dbReference type="InterPro" id="IPR047168">
    <property type="entry name" value="LEC1-like"/>
</dbReference>
<evidence type="ECO:0000313" key="4">
    <source>
        <dbReference type="EMBL" id="PWN37552.1"/>
    </source>
</evidence>
<dbReference type="PANTHER" id="PTHR47185:SF1">
    <property type="entry name" value="PX DOMAIN-CONTAINING PROTEIN YPR097W"/>
    <property type="match status" value="1"/>
</dbReference>
<dbReference type="InParanoid" id="A0A316VIW8"/>
<name>A0A316VIW8_9BASI</name>
<dbReference type="Proteomes" id="UP000245771">
    <property type="component" value="Unassembled WGS sequence"/>
</dbReference>
<dbReference type="Pfam" id="PF12828">
    <property type="entry name" value="PXB"/>
    <property type="match status" value="1"/>
</dbReference>
<evidence type="ECO:0000259" key="2">
    <source>
        <dbReference type="Pfam" id="PF12825"/>
    </source>
</evidence>
<dbReference type="PANTHER" id="PTHR47185">
    <property type="entry name" value="PX DOMAIN-CONTAINING PROTEIN YPR097W"/>
    <property type="match status" value="1"/>
</dbReference>
<dbReference type="GeneID" id="37017968"/>
<feature type="region of interest" description="Disordered" evidence="1">
    <location>
        <begin position="167"/>
        <end position="203"/>
    </location>
</feature>
<organism evidence="4 5">
    <name type="scientific">Meira miltonrushii</name>
    <dbReference type="NCBI Taxonomy" id="1280837"/>
    <lineage>
        <taxon>Eukaryota</taxon>
        <taxon>Fungi</taxon>
        <taxon>Dikarya</taxon>
        <taxon>Basidiomycota</taxon>
        <taxon>Ustilaginomycotina</taxon>
        <taxon>Exobasidiomycetes</taxon>
        <taxon>Exobasidiales</taxon>
        <taxon>Brachybasidiaceae</taxon>
        <taxon>Meira</taxon>
    </lineage>
</organism>
<dbReference type="RefSeq" id="XP_025357854.1">
    <property type="nucleotide sequence ID" value="XM_025496187.1"/>
</dbReference>
<protein>
    <submittedName>
        <fullName evidence="4">Uncharacterized protein</fullName>
    </submittedName>
</protein>
<feature type="non-terminal residue" evidence="4">
    <location>
        <position position="1"/>
    </location>
</feature>
<gene>
    <name evidence="4" type="ORF">FA14DRAFT_116639</name>
</gene>
<feature type="region of interest" description="Disordered" evidence="1">
    <location>
        <begin position="736"/>
        <end position="785"/>
    </location>
</feature>
<dbReference type="AlphaFoldDB" id="A0A316VIW8"/>